<dbReference type="PROSITE" id="PS50088">
    <property type="entry name" value="ANK_REPEAT"/>
    <property type="match status" value="3"/>
</dbReference>
<evidence type="ECO:0000256" key="4">
    <source>
        <dbReference type="SAM" id="SignalP"/>
    </source>
</evidence>
<comment type="caution">
    <text evidence="5">The sequence shown here is derived from an EMBL/GenBank/DDBJ whole genome shotgun (WGS) entry which is preliminary data.</text>
</comment>
<dbReference type="PROSITE" id="PS51257">
    <property type="entry name" value="PROKAR_LIPOPROTEIN"/>
    <property type="match status" value="1"/>
</dbReference>
<dbReference type="Proteomes" id="UP000569903">
    <property type="component" value="Unassembled WGS sequence"/>
</dbReference>
<feature type="chain" id="PRO_5032645531" evidence="4">
    <location>
        <begin position="22"/>
        <end position="246"/>
    </location>
</feature>
<proteinExistence type="predicted"/>
<dbReference type="AlphaFoldDB" id="A0A841YVN4"/>
<feature type="repeat" description="ANK" evidence="3">
    <location>
        <begin position="220"/>
        <end position="246"/>
    </location>
</feature>
<sequence>MAKFILILTTLLLTACSNVNTEKPITNTPKSTVKKETEEKAMPRKNTADLNKALLQAIETNDIQQIETLLQEGAQVDTVNTRGESGLLIATHANNIPMAKVFLQHGANVNLQDKIEDSPFLYAGAEGRTEILKLMISHKPDYTLTNRFGGTALIPAAEKGHLANVRLLLAETSIDVNHVNNPGWTALLEAIVLSDGGKTQQQIVQALLENGADPNIADSSGVTPLAHAKQQGYDAITNLLLAHGAK</sequence>
<evidence type="ECO:0000256" key="1">
    <source>
        <dbReference type="ARBA" id="ARBA00022737"/>
    </source>
</evidence>
<dbReference type="Pfam" id="PF00023">
    <property type="entry name" value="Ank"/>
    <property type="match status" value="1"/>
</dbReference>
<dbReference type="Gene3D" id="1.25.40.20">
    <property type="entry name" value="Ankyrin repeat-containing domain"/>
    <property type="match status" value="1"/>
</dbReference>
<keyword evidence="2 3" id="KW-0040">ANK repeat</keyword>
<evidence type="ECO:0000256" key="3">
    <source>
        <dbReference type="PROSITE-ProRule" id="PRU00023"/>
    </source>
</evidence>
<evidence type="ECO:0000313" key="6">
    <source>
        <dbReference type="Proteomes" id="UP000569903"/>
    </source>
</evidence>
<dbReference type="InterPro" id="IPR002110">
    <property type="entry name" value="Ankyrin_rpt"/>
</dbReference>
<dbReference type="PANTHER" id="PTHR24171:SF9">
    <property type="entry name" value="ANKYRIN REPEAT DOMAIN-CONTAINING PROTEIN 39"/>
    <property type="match status" value="1"/>
</dbReference>
<feature type="repeat" description="ANK" evidence="3">
    <location>
        <begin position="182"/>
        <end position="219"/>
    </location>
</feature>
<dbReference type="RefSeq" id="WP_185388834.1">
    <property type="nucleotide sequence ID" value="NZ_JAARQN010000004.1"/>
</dbReference>
<feature type="signal peptide" evidence="4">
    <location>
        <begin position="1"/>
        <end position="21"/>
    </location>
</feature>
<evidence type="ECO:0000313" key="5">
    <source>
        <dbReference type="EMBL" id="MBC1457544.1"/>
    </source>
</evidence>
<dbReference type="PROSITE" id="PS50297">
    <property type="entry name" value="ANK_REP_REGION"/>
    <property type="match status" value="2"/>
</dbReference>
<gene>
    <name evidence="5" type="ORF">HB850_07225</name>
</gene>
<organism evidence="5 6">
    <name type="scientific">Listeria newyorkensis</name>
    <dbReference type="NCBI Taxonomy" id="1497681"/>
    <lineage>
        <taxon>Bacteria</taxon>
        <taxon>Bacillati</taxon>
        <taxon>Bacillota</taxon>
        <taxon>Bacilli</taxon>
        <taxon>Bacillales</taxon>
        <taxon>Listeriaceae</taxon>
        <taxon>Listeria</taxon>
    </lineage>
</organism>
<keyword evidence="1" id="KW-0677">Repeat</keyword>
<accession>A0A841YVN4</accession>
<dbReference type="PANTHER" id="PTHR24171">
    <property type="entry name" value="ANKYRIN REPEAT DOMAIN-CONTAINING PROTEIN 39-RELATED"/>
    <property type="match status" value="1"/>
</dbReference>
<reference evidence="5 6" key="1">
    <citation type="submission" date="2020-03" db="EMBL/GenBank/DDBJ databases">
        <title>Soil Listeria distribution.</title>
        <authorList>
            <person name="Liao J."/>
            <person name="Wiedmann M."/>
        </authorList>
    </citation>
    <scope>NUCLEOTIDE SEQUENCE [LARGE SCALE GENOMIC DNA]</scope>
    <source>
        <strain evidence="5 6">FSL L7-1614</strain>
    </source>
</reference>
<dbReference type="SUPFAM" id="SSF48403">
    <property type="entry name" value="Ankyrin repeat"/>
    <property type="match status" value="1"/>
</dbReference>
<feature type="repeat" description="ANK" evidence="3">
    <location>
        <begin position="82"/>
        <end position="114"/>
    </location>
</feature>
<dbReference type="SMART" id="SM00248">
    <property type="entry name" value="ANK"/>
    <property type="match status" value="6"/>
</dbReference>
<evidence type="ECO:0000256" key="2">
    <source>
        <dbReference type="ARBA" id="ARBA00023043"/>
    </source>
</evidence>
<dbReference type="InterPro" id="IPR036770">
    <property type="entry name" value="Ankyrin_rpt-contain_sf"/>
</dbReference>
<name>A0A841YVN4_9LIST</name>
<dbReference type="EMBL" id="JAARQN010000004">
    <property type="protein sequence ID" value="MBC1457544.1"/>
    <property type="molecule type" value="Genomic_DNA"/>
</dbReference>
<keyword evidence="4" id="KW-0732">Signal</keyword>
<protein>
    <submittedName>
        <fullName evidence="5">Ankyrin repeat domain-containing protein</fullName>
    </submittedName>
</protein>
<dbReference type="Pfam" id="PF12796">
    <property type="entry name" value="Ank_2"/>
    <property type="match status" value="1"/>
</dbReference>